<proteinExistence type="predicted"/>
<evidence type="ECO:0000313" key="6">
    <source>
        <dbReference type="Proteomes" id="UP001162480"/>
    </source>
</evidence>
<sequence>MKFAVSIFVPESFNQSATVFYRPLDSPLSNLNLQPFFIHETFQFSYLKFLWTDYFIRLTVSCNMSVMDEYNNQASESFWEIGKYNRSVKRIENGSKLCDSLRQLIETRSDIEKSYAKQLSQWSRKWNDFLEKGPEYGTTQTAWRSVLTEADKLCELHTEVAERLMTQVYLQVKQWNKDNYHRTMMNFRECKDKEDNFRRAQKPWMKRYNKLMVAKKEYHSACKQERSTANQENNAKGDPSVPVDQVKKLGEKLTKCKGEVEASRDKYKAALHDLNSYNPKYIEEMTFVFNECQEMERRRLTFFKQMLFEIHQCLDLSQNQRFAEIYRQFYQEINCGDCEKDLRWWSNIYGAGMSMNWPEFVEYSPELHNITKTKKPTFGSNEGITITGIKHNRESYAANSDHPPAGSNYQNSPRQKGPLNTGIKINPTTQSPAGMGPQGRGAGPAKFGMDPRSHVSSPRGMRPPGMGPAGMRPPGMGPPGMGPPGMGPPGMGPAGMRPPGMGPPGMGPPGMGPPGMGPPGMGPPGMGPPGMGPPGMGPPGMGPPGMRPPVINEPKVSPGNRRGSMTPQPQGPPNPMMRPMMNQNAPTIHIEERRPSSPSPIPTRKNQYRGIPDNFDQEIRDMILGKPAGGNKGIGVNRNINTPNKNLNNNRSPMHQSSPYIDSRKGSTDYGVLNRSNTDQSIEGYYRSVETESLSDFSD</sequence>
<evidence type="ECO:0000256" key="2">
    <source>
        <dbReference type="PROSITE-ProRule" id="PRU01077"/>
    </source>
</evidence>
<feature type="compositionally biased region" description="Pro residues" evidence="3">
    <location>
        <begin position="500"/>
        <end position="547"/>
    </location>
</feature>
<protein>
    <recommendedName>
        <fullName evidence="4">F-BAR domain-containing protein</fullName>
    </recommendedName>
</protein>
<keyword evidence="6" id="KW-1185">Reference proteome</keyword>
<feature type="region of interest" description="Disordered" evidence="3">
    <location>
        <begin position="396"/>
        <end position="576"/>
    </location>
</feature>
<reference evidence="5" key="1">
    <citation type="submission" date="2023-08" db="EMBL/GenBank/DDBJ databases">
        <authorList>
            <person name="Alioto T."/>
            <person name="Alioto T."/>
            <person name="Gomez Garrido J."/>
        </authorList>
    </citation>
    <scope>NUCLEOTIDE SEQUENCE</scope>
</reference>
<dbReference type="InterPro" id="IPR031160">
    <property type="entry name" value="F_BAR_dom"/>
</dbReference>
<organism evidence="5 6">
    <name type="scientific">Octopus vulgaris</name>
    <name type="common">Common octopus</name>
    <dbReference type="NCBI Taxonomy" id="6645"/>
    <lineage>
        <taxon>Eukaryota</taxon>
        <taxon>Metazoa</taxon>
        <taxon>Spiralia</taxon>
        <taxon>Lophotrochozoa</taxon>
        <taxon>Mollusca</taxon>
        <taxon>Cephalopoda</taxon>
        <taxon>Coleoidea</taxon>
        <taxon>Octopodiformes</taxon>
        <taxon>Octopoda</taxon>
        <taxon>Incirrata</taxon>
        <taxon>Octopodidae</taxon>
        <taxon>Octopus</taxon>
    </lineage>
</organism>
<accession>A0AA36FA41</accession>
<feature type="region of interest" description="Disordered" evidence="3">
    <location>
        <begin position="222"/>
        <end position="243"/>
    </location>
</feature>
<evidence type="ECO:0000256" key="1">
    <source>
        <dbReference type="ARBA" id="ARBA00004184"/>
    </source>
</evidence>
<dbReference type="Gene3D" id="1.20.1270.60">
    <property type="entry name" value="Arfaptin homology (AH) domain/BAR domain"/>
    <property type="match status" value="1"/>
</dbReference>
<dbReference type="Pfam" id="PF00611">
    <property type="entry name" value="FCH"/>
    <property type="match status" value="1"/>
</dbReference>
<dbReference type="GO" id="GO:0007010">
    <property type="term" value="P:cytoskeleton organization"/>
    <property type="evidence" value="ECO:0007669"/>
    <property type="project" value="TreeGrafter"/>
</dbReference>
<dbReference type="GO" id="GO:0005768">
    <property type="term" value="C:endosome"/>
    <property type="evidence" value="ECO:0007669"/>
    <property type="project" value="TreeGrafter"/>
</dbReference>
<evidence type="ECO:0000259" key="4">
    <source>
        <dbReference type="PROSITE" id="PS51741"/>
    </source>
</evidence>
<feature type="compositionally biased region" description="Low complexity" evidence="3">
    <location>
        <begin position="458"/>
        <end position="474"/>
    </location>
</feature>
<comment type="subcellular location">
    <subcellularLocation>
        <location evidence="1">Endomembrane system</location>
        <topology evidence="1">Peripheral membrane protein</topology>
    </subcellularLocation>
</comment>
<feature type="compositionally biased region" description="Polar residues" evidence="3">
    <location>
        <begin position="651"/>
        <end position="660"/>
    </location>
</feature>
<dbReference type="GO" id="GO:0005543">
    <property type="term" value="F:phospholipid binding"/>
    <property type="evidence" value="ECO:0007669"/>
    <property type="project" value="TreeGrafter"/>
</dbReference>
<feature type="compositionally biased region" description="Low complexity" evidence="3">
    <location>
        <begin position="637"/>
        <end position="650"/>
    </location>
</feature>
<dbReference type="PANTHER" id="PTHR23065:SF11">
    <property type="entry name" value="SYNDAPIN, ISOFORM C"/>
    <property type="match status" value="1"/>
</dbReference>
<dbReference type="GO" id="GO:0030100">
    <property type="term" value="P:regulation of endocytosis"/>
    <property type="evidence" value="ECO:0007669"/>
    <property type="project" value="TreeGrafter"/>
</dbReference>
<dbReference type="SMART" id="SM00055">
    <property type="entry name" value="FCH"/>
    <property type="match status" value="1"/>
</dbReference>
<dbReference type="CDD" id="cd07655">
    <property type="entry name" value="F-BAR_PACSIN"/>
    <property type="match status" value="1"/>
</dbReference>
<dbReference type="Proteomes" id="UP001162480">
    <property type="component" value="Chromosome 11"/>
</dbReference>
<dbReference type="PROSITE" id="PS51741">
    <property type="entry name" value="F_BAR"/>
    <property type="match status" value="1"/>
</dbReference>
<dbReference type="GO" id="GO:0005886">
    <property type="term" value="C:plasma membrane"/>
    <property type="evidence" value="ECO:0007669"/>
    <property type="project" value="TreeGrafter"/>
</dbReference>
<feature type="domain" description="F-BAR" evidence="4">
    <location>
        <begin position="72"/>
        <end position="341"/>
    </location>
</feature>
<feature type="region of interest" description="Disordered" evidence="3">
    <location>
        <begin position="624"/>
        <end position="699"/>
    </location>
</feature>
<dbReference type="SUPFAM" id="SSF103657">
    <property type="entry name" value="BAR/IMD domain-like"/>
    <property type="match status" value="1"/>
</dbReference>
<dbReference type="EMBL" id="OX597824">
    <property type="protein sequence ID" value="CAI9729814.1"/>
    <property type="molecule type" value="Genomic_DNA"/>
</dbReference>
<evidence type="ECO:0000313" key="5">
    <source>
        <dbReference type="EMBL" id="CAI9729814.1"/>
    </source>
</evidence>
<dbReference type="InterPro" id="IPR027267">
    <property type="entry name" value="AH/BAR_dom_sf"/>
</dbReference>
<feature type="region of interest" description="Disordered" evidence="3">
    <location>
        <begin position="589"/>
        <end position="611"/>
    </location>
</feature>
<name>A0AA36FA41_OCTVU</name>
<feature type="compositionally biased region" description="Pro residues" evidence="3">
    <location>
        <begin position="475"/>
        <end position="491"/>
    </location>
</feature>
<keyword evidence="2" id="KW-0175">Coiled coil</keyword>
<dbReference type="InterPro" id="IPR001060">
    <property type="entry name" value="FCH_dom"/>
</dbReference>
<evidence type="ECO:0000256" key="3">
    <source>
        <dbReference type="SAM" id="MobiDB-lite"/>
    </source>
</evidence>
<dbReference type="GO" id="GO:0097320">
    <property type="term" value="P:plasma membrane tubulation"/>
    <property type="evidence" value="ECO:0007669"/>
    <property type="project" value="TreeGrafter"/>
</dbReference>
<dbReference type="PANTHER" id="PTHR23065">
    <property type="entry name" value="PROLINE-SERINE-THREONINE PHOSPHATASE INTERACTING PROTEIN 1"/>
    <property type="match status" value="1"/>
</dbReference>
<gene>
    <name evidence="5" type="ORF">OCTVUL_1B008428</name>
</gene>
<dbReference type="FunFam" id="1.20.1270.60:FF:000009">
    <property type="entry name" value="Protein kinase C and casein kinase substrate in neurons 2"/>
    <property type="match status" value="1"/>
</dbReference>
<dbReference type="AlphaFoldDB" id="A0AA36FA41"/>